<organism evidence="2 3">
    <name type="scientific">Candidatus Onthomorpha intestinigallinarum</name>
    <dbReference type="NCBI Taxonomy" id="2840880"/>
    <lineage>
        <taxon>Bacteria</taxon>
        <taxon>Pseudomonadati</taxon>
        <taxon>Bacteroidota</taxon>
        <taxon>Bacteroidia</taxon>
        <taxon>Bacteroidales</taxon>
        <taxon>Candidatus Onthomorpha</taxon>
    </lineage>
</organism>
<dbReference type="AlphaFoldDB" id="A0A9D1RIB1"/>
<sequence length="167" mass="19119">MKTMKIYIGILFASLAFVACEQENNNDKTTGKESVEAFYSDLGECTYYSALDSPEEELTWNVKDNELVISRKNSRCECGADNSRIYTEIINDTVYVVERWYSSAASNDGQYRDMEITVLNLPKGKWVVNNILEYPRYLELNLDENSTIMTTGAVDVWSQNIFSIEVK</sequence>
<name>A0A9D1RIB1_9BACT</name>
<proteinExistence type="predicted"/>
<evidence type="ECO:0000313" key="2">
    <source>
        <dbReference type="EMBL" id="HIW87142.1"/>
    </source>
</evidence>
<dbReference type="Proteomes" id="UP000824267">
    <property type="component" value="Unassembled WGS sequence"/>
</dbReference>
<gene>
    <name evidence="2" type="ORF">IAC47_02580</name>
</gene>
<keyword evidence="1" id="KW-0732">Signal</keyword>
<dbReference type="EMBL" id="DXGG01000086">
    <property type="protein sequence ID" value="HIW87142.1"/>
    <property type="molecule type" value="Genomic_DNA"/>
</dbReference>
<protein>
    <recommendedName>
        <fullName evidence="4">Lipoprotein</fullName>
    </recommendedName>
</protein>
<evidence type="ECO:0000256" key="1">
    <source>
        <dbReference type="SAM" id="SignalP"/>
    </source>
</evidence>
<feature type="signal peptide" evidence="1">
    <location>
        <begin position="1"/>
        <end position="21"/>
    </location>
</feature>
<accession>A0A9D1RIB1</accession>
<evidence type="ECO:0000313" key="3">
    <source>
        <dbReference type="Proteomes" id="UP000824267"/>
    </source>
</evidence>
<reference evidence="2" key="2">
    <citation type="submission" date="2021-04" db="EMBL/GenBank/DDBJ databases">
        <authorList>
            <person name="Gilroy R."/>
        </authorList>
    </citation>
    <scope>NUCLEOTIDE SEQUENCE</scope>
    <source>
        <strain evidence="2">Gambia16-930</strain>
    </source>
</reference>
<feature type="chain" id="PRO_5039308402" description="Lipoprotein" evidence="1">
    <location>
        <begin position="22"/>
        <end position="167"/>
    </location>
</feature>
<comment type="caution">
    <text evidence="2">The sequence shown here is derived from an EMBL/GenBank/DDBJ whole genome shotgun (WGS) entry which is preliminary data.</text>
</comment>
<evidence type="ECO:0008006" key="4">
    <source>
        <dbReference type="Google" id="ProtNLM"/>
    </source>
</evidence>
<reference evidence="2" key="1">
    <citation type="journal article" date="2021" name="PeerJ">
        <title>Extensive microbial diversity within the chicken gut microbiome revealed by metagenomics and culture.</title>
        <authorList>
            <person name="Gilroy R."/>
            <person name="Ravi A."/>
            <person name="Getino M."/>
            <person name="Pursley I."/>
            <person name="Horton D.L."/>
            <person name="Alikhan N.F."/>
            <person name="Baker D."/>
            <person name="Gharbi K."/>
            <person name="Hall N."/>
            <person name="Watson M."/>
            <person name="Adriaenssens E.M."/>
            <person name="Foster-Nyarko E."/>
            <person name="Jarju S."/>
            <person name="Secka A."/>
            <person name="Antonio M."/>
            <person name="Oren A."/>
            <person name="Chaudhuri R.R."/>
            <person name="La Ragione R."/>
            <person name="Hildebrand F."/>
            <person name="Pallen M.J."/>
        </authorList>
    </citation>
    <scope>NUCLEOTIDE SEQUENCE</scope>
    <source>
        <strain evidence="2">Gambia16-930</strain>
    </source>
</reference>
<dbReference type="PROSITE" id="PS51257">
    <property type="entry name" value="PROKAR_LIPOPROTEIN"/>
    <property type="match status" value="1"/>
</dbReference>